<evidence type="ECO:0000313" key="3">
    <source>
        <dbReference type="EMBL" id="KAK3940405.1"/>
    </source>
</evidence>
<keyword evidence="2" id="KW-1133">Transmembrane helix</keyword>
<keyword evidence="2" id="KW-0812">Transmembrane</keyword>
<feature type="transmembrane region" description="Helical" evidence="2">
    <location>
        <begin position="47"/>
        <end position="66"/>
    </location>
</feature>
<dbReference type="EMBL" id="MU853796">
    <property type="protein sequence ID" value="KAK3940405.1"/>
    <property type="molecule type" value="Genomic_DNA"/>
</dbReference>
<name>A0AAN6N761_9PEZI</name>
<dbReference type="Proteomes" id="UP001303473">
    <property type="component" value="Unassembled WGS sequence"/>
</dbReference>
<organism evidence="3 4">
    <name type="scientific">Diplogelasinospora grovesii</name>
    <dbReference type="NCBI Taxonomy" id="303347"/>
    <lineage>
        <taxon>Eukaryota</taxon>
        <taxon>Fungi</taxon>
        <taxon>Dikarya</taxon>
        <taxon>Ascomycota</taxon>
        <taxon>Pezizomycotina</taxon>
        <taxon>Sordariomycetes</taxon>
        <taxon>Sordariomycetidae</taxon>
        <taxon>Sordariales</taxon>
        <taxon>Diplogelasinosporaceae</taxon>
        <taxon>Diplogelasinospora</taxon>
    </lineage>
</organism>
<evidence type="ECO:0000256" key="2">
    <source>
        <dbReference type="SAM" id="Phobius"/>
    </source>
</evidence>
<comment type="caution">
    <text evidence="3">The sequence shown here is derived from an EMBL/GenBank/DDBJ whole genome shotgun (WGS) entry which is preliminary data.</text>
</comment>
<protein>
    <submittedName>
        <fullName evidence="3">Uncharacterized protein</fullName>
    </submittedName>
</protein>
<dbReference type="AlphaFoldDB" id="A0AAN6N761"/>
<evidence type="ECO:0000313" key="4">
    <source>
        <dbReference type="Proteomes" id="UP001303473"/>
    </source>
</evidence>
<gene>
    <name evidence="3" type="ORF">QBC46DRAFT_341514</name>
</gene>
<reference evidence="4" key="1">
    <citation type="journal article" date="2023" name="Mol. Phylogenet. Evol.">
        <title>Genome-scale phylogeny and comparative genomics of the fungal order Sordariales.</title>
        <authorList>
            <person name="Hensen N."/>
            <person name="Bonometti L."/>
            <person name="Westerberg I."/>
            <person name="Brannstrom I.O."/>
            <person name="Guillou S."/>
            <person name="Cros-Aarteil S."/>
            <person name="Calhoun S."/>
            <person name="Haridas S."/>
            <person name="Kuo A."/>
            <person name="Mondo S."/>
            <person name="Pangilinan J."/>
            <person name="Riley R."/>
            <person name="LaButti K."/>
            <person name="Andreopoulos B."/>
            <person name="Lipzen A."/>
            <person name="Chen C."/>
            <person name="Yan M."/>
            <person name="Daum C."/>
            <person name="Ng V."/>
            <person name="Clum A."/>
            <person name="Steindorff A."/>
            <person name="Ohm R.A."/>
            <person name="Martin F."/>
            <person name="Silar P."/>
            <person name="Natvig D.O."/>
            <person name="Lalanne C."/>
            <person name="Gautier V."/>
            <person name="Ament-Velasquez S.L."/>
            <person name="Kruys A."/>
            <person name="Hutchinson M.I."/>
            <person name="Powell A.J."/>
            <person name="Barry K."/>
            <person name="Miller A.N."/>
            <person name="Grigoriev I.V."/>
            <person name="Debuchy R."/>
            <person name="Gladieux P."/>
            <person name="Hiltunen Thoren M."/>
            <person name="Johannesson H."/>
        </authorList>
    </citation>
    <scope>NUCLEOTIDE SEQUENCE [LARGE SCALE GENOMIC DNA]</scope>
    <source>
        <strain evidence="4">CBS 340.73</strain>
    </source>
</reference>
<keyword evidence="4" id="KW-1185">Reference proteome</keyword>
<feature type="region of interest" description="Disordered" evidence="1">
    <location>
        <begin position="13"/>
        <end position="43"/>
    </location>
</feature>
<evidence type="ECO:0000256" key="1">
    <source>
        <dbReference type="SAM" id="MobiDB-lite"/>
    </source>
</evidence>
<proteinExistence type="predicted"/>
<sequence>MLARIPATRALLRASPSQAVKRHQIRRYATEPPKSSGDGGGQPNKNLIYLGIGALLLGGLYVTFVAQPSKVAEKTKGNDSTSPPAR</sequence>
<keyword evidence="2" id="KW-0472">Membrane</keyword>
<accession>A0AAN6N761</accession>